<keyword evidence="1" id="KW-0067">ATP-binding</keyword>
<protein>
    <recommendedName>
        <fullName evidence="2">ATP-grasp domain-containing protein</fullName>
    </recommendedName>
</protein>
<evidence type="ECO:0000259" key="2">
    <source>
        <dbReference type="PROSITE" id="PS50975"/>
    </source>
</evidence>
<feature type="domain" description="ATP-grasp" evidence="2">
    <location>
        <begin position="131"/>
        <end position="325"/>
    </location>
</feature>
<name>A0ABN8RGY2_9CNID</name>
<keyword evidence="1" id="KW-0547">Nucleotide-binding</keyword>
<sequence>MAKINCYSQLIVKDLNEAYFLPYTISSYHEDAKFHNDKKYLVFDRRREMKTVDTLPPKRHLATIGNAIVSLVDIKPDSLQLDHWNKWLSVFAAAEVKSIEEGFADDIPVVSTGPLQCLPAKKHAIDPELHAELLCKSTIPLIGVPTPRLMEEGNISFPCMLKVDQSSAGNGNYLVHNSQELKEVVAEIRDKCFWTGKYILQEYIPDAVTMGYYFYVFKSGDIHWLGSLTGTISKDFKWVAGMGDWHKQEELKKAVYEEFILPVKNFLHTSGYFGIVNIEILEKEGRRYMVDLNCRLPSVLPQLFIAPYMAKLGLPRSLMSKGKILPCTRTELFAMAEEINKKGPGKVIVLAAAGLDGVFKADLGFFAETMSGIEALINILDLDNKSITS</sequence>
<keyword evidence="4" id="KW-1185">Reference proteome</keyword>
<dbReference type="PROSITE" id="PS50975">
    <property type="entry name" value="ATP_GRASP"/>
    <property type="match status" value="1"/>
</dbReference>
<evidence type="ECO:0000313" key="4">
    <source>
        <dbReference type="Proteomes" id="UP001159427"/>
    </source>
</evidence>
<organism evidence="3 4">
    <name type="scientific">Porites evermanni</name>
    <dbReference type="NCBI Taxonomy" id="104178"/>
    <lineage>
        <taxon>Eukaryota</taxon>
        <taxon>Metazoa</taxon>
        <taxon>Cnidaria</taxon>
        <taxon>Anthozoa</taxon>
        <taxon>Hexacorallia</taxon>
        <taxon>Scleractinia</taxon>
        <taxon>Fungiina</taxon>
        <taxon>Poritidae</taxon>
        <taxon>Porites</taxon>
    </lineage>
</organism>
<dbReference type="PANTHER" id="PTHR37018">
    <property type="entry name" value="CULTURE SPECIFIC PROTEIN, PUTATIVE (AFU_ORTHOLOGUE AFUA_2G00130)-RELATED"/>
    <property type="match status" value="1"/>
</dbReference>
<dbReference type="InterPro" id="IPR053269">
    <property type="entry name" value="Asp-Met_ligase"/>
</dbReference>
<dbReference type="EMBL" id="CALNXI010001869">
    <property type="protein sequence ID" value="CAH3178669.1"/>
    <property type="molecule type" value="Genomic_DNA"/>
</dbReference>
<evidence type="ECO:0000256" key="1">
    <source>
        <dbReference type="PROSITE-ProRule" id="PRU00409"/>
    </source>
</evidence>
<gene>
    <name evidence="3" type="ORF">PEVE_00011890</name>
</gene>
<accession>A0ABN8RGY2</accession>
<comment type="caution">
    <text evidence="3">The sequence shown here is derived from an EMBL/GenBank/DDBJ whole genome shotgun (WGS) entry which is preliminary data.</text>
</comment>
<reference evidence="3 4" key="1">
    <citation type="submission" date="2022-05" db="EMBL/GenBank/DDBJ databases">
        <authorList>
            <consortium name="Genoscope - CEA"/>
            <person name="William W."/>
        </authorList>
    </citation>
    <scope>NUCLEOTIDE SEQUENCE [LARGE SCALE GENOMIC DNA]</scope>
</reference>
<dbReference type="SUPFAM" id="SSF56059">
    <property type="entry name" value="Glutathione synthetase ATP-binding domain-like"/>
    <property type="match status" value="1"/>
</dbReference>
<proteinExistence type="predicted"/>
<evidence type="ECO:0000313" key="3">
    <source>
        <dbReference type="EMBL" id="CAH3178669.1"/>
    </source>
</evidence>
<dbReference type="Proteomes" id="UP001159427">
    <property type="component" value="Unassembled WGS sequence"/>
</dbReference>
<dbReference type="InterPro" id="IPR011761">
    <property type="entry name" value="ATP-grasp"/>
</dbReference>
<dbReference type="PANTHER" id="PTHR37018:SF1">
    <property type="entry name" value="CULTURE SPECIFIC PROTEIN, PUTATIVE (AFU_ORTHOLOGUE AFUA_2G00130)-RELATED"/>
    <property type="match status" value="1"/>
</dbReference>
<dbReference type="Gene3D" id="3.30.470.20">
    <property type="entry name" value="ATP-grasp fold, B domain"/>
    <property type="match status" value="1"/>
</dbReference>